<feature type="compositionally biased region" description="Acidic residues" evidence="5">
    <location>
        <begin position="147"/>
        <end position="162"/>
    </location>
</feature>
<organism evidence="7 8">
    <name type="scientific">Penicillium angulare</name>
    <dbReference type="NCBI Taxonomy" id="116970"/>
    <lineage>
        <taxon>Eukaryota</taxon>
        <taxon>Fungi</taxon>
        <taxon>Dikarya</taxon>
        <taxon>Ascomycota</taxon>
        <taxon>Pezizomycotina</taxon>
        <taxon>Eurotiomycetes</taxon>
        <taxon>Eurotiomycetidae</taxon>
        <taxon>Eurotiales</taxon>
        <taxon>Aspergillaceae</taxon>
        <taxon>Penicillium</taxon>
    </lineage>
</organism>
<gene>
    <name evidence="7" type="ORF">N7456_000439</name>
</gene>
<evidence type="ECO:0000259" key="6">
    <source>
        <dbReference type="PROSITE" id="PS51999"/>
    </source>
</evidence>
<feature type="domain" description="GRF-type" evidence="6">
    <location>
        <begin position="29"/>
        <end position="73"/>
    </location>
</feature>
<dbReference type="Pfam" id="PF06839">
    <property type="entry name" value="Zn_ribbon_GRF"/>
    <property type="match status" value="1"/>
</dbReference>
<keyword evidence="2 4" id="KW-0863">Zinc-finger</keyword>
<dbReference type="OrthoDB" id="430051at2759"/>
<reference evidence="7" key="1">
    <citation type="submission" date="2022-11" db="EMBL/GenBank/DDBJ databases">
        <authorList>
            <person name="Petersen C."/>
        </authorList>
    </citation>
    <scope>NUCLEOTIDE SEQUENCE</scope>
    <source>
        <strain evidence="7">IBT 30069</strain>
    </source>
</reference>
<evidence type="ECO:0000313" key="8">
    <source>
        <dbReference type="Proteomes" id="UP001149165"/>
    </source>
</evidence>
<feature type="compositionally biased region" description="Polar residues" evidence="5">
    <location>
        <begin position="83"/>
        <end position="106"/>
    </location>
</feature>
<feature type="compositionally biased region" description="Polar residues" evidence="5">
    <location>
        <begin position="182"/>
        <end position="197"/>
    </location>
</feature>
<comment type="caution">
    <text evidence="7">The sequence shown here is derived from an EMBL/GenBank/DDBJ whole genome shotgun (WGS) entry which is preliminary data.</text>
</comment>
<feature type="compositionally biased region" description="Polar residues" evidence="5">
    <location>
        <begin position="163"/>
        <end position="175"/>
    </location>
</feature>
<reference evidence="7" key="2">
    <citation type="journal article" date="2023" name="IMA Fungus">
        <title>Comparative genomic study of the Penicillium genus elucidates a diverse pangenome and 15 lateral gene transfer events.</title>
        <authorList>
            <person name="Petersen C."/>
            <person name="Sorensen T."/>
            <person name="Nielsen M.R."/>
            <person name="Sondergaard T.E."/>
            <person name="Sorensen J.L."/>
            <person name="Fitzpatrick D.A."/>
            <person name="Frisvad J.C."/>
            <person name="Nielsen K.L."/>
        </authorList>
    </citation>
    <scope>NUCLEOTIDE SEQUENCE</scope>
    <source>
        <strain evidence="7">IBT 30069</strain>
    </source>
</reference>
<feature type="compositionally biased region" description="Polar residues" evidence="5">
    <location>
        <begin position="121"/>
        <end position="130"/>
    </location>
</feature>
<proteinExistence type="predicted"/>
<protein>
    <submittedName>
        <fullName evidence="7">Zinc finger GRF-type</fullName>
    </submittedName>
</protein>
<keyword evidence="3" id="KW-0862">Zinc</keyword>
<keyword evidence="1" id="KW-0479">Metal-binding</keyword>
<keyword evidence="8" id="KW-1185">Reference proteome</keyword>
<name>A0A9W9GCI5_9EURO</name>
<dbReference type="EMBL" id="JAPQKH010000001">
    <property type="protein sequence ID" value="KAJ5116091.1"/>
    <property type="molecule type" value="Genomic_DNA"/>
</dbReference>
<evidence type="ECO:0000256" key="2">
    <source>
        <dbReference type="ARBA" id="ARBA00022771"/>
    </source>
</evidence>
<dbReference type="AlphaFoldDB" id="A0A9W9GCI5"/>
<sequence>MHSPSKIPPISPHTSRRLHGLIKENEWYCNCEPRDRAVRLQVKKEGPNRGRWFYKCPKPWDKRCSLFLWQEDAEPREREVEKANSNSELDPRTQTQTPTKSFQYTPNGHGLLTPQTERRVTNTGAASNKSIRPPSTPLSAKARMMAEDTDEFSWDLDSEDNAELTQALSQSQPKSQRIEESFISQPNFRATQDQDTPNKAPRTPKTPSPGKRKLSEYAYDQSNSTSGSSILATPSSSHSFSFSSRIPPASAEVCMTPTPTKYRDGDVLSADSRSDASELAQELLAILDKHEVVIPNAAKNEVVSWVNREDKKYKGAVRARDMLRGTLKKKDGEIMRLQEKITNLKAQTELDNSMIESFES</sequence>
<evidence type="ECO:0000256" key="4">
    <source>
        <dbReference type="PROSITE-ProRule" id="PRU01343"/>
    </source>
</evidence>
<evidence type="ECO:0000256" key="1">
    <source>
        <dbReference type="ARBA" id="ARBA00022723"/>
    </source>
</evidence>
<dbReference type="InterPro" id="IPR010666">
    <property type="entry name" value="Znf_GRF"/>
</dbReference>
<evidence type="ECO:0000256" key="5">
    <source>
        <dbReference type="SAM" id="MobiDB-lite"/>
    </source>
</evidence>
<dbReference type="GO" id="GO:0008270">
    <property type="term" value="F:zinc ion binding"/>
    <property type="evidence" value="ECO:0007669"/>
    <property type="project" value="UniProtKB-KW"/>
</dbReference>
<feature type="region of interest" description="Disordered" evidence="5">
    <location>
        <begin position="75"/>
        <end position="213"/>
    </location>
</feature>
<accession>A0A9W9GCI5</accession>
<evidence type="ECO:0000313" key="7">
    <source>
        <dbReference type="EMBL" id="KAJ5116091.1"/>
    </source>
</evidence>
<dbReference type="PROSITE" id="PS51999">
    <property type="entry name" value="ZF_GRF"/>
    <property type="match status" value="1"/>
</dbReference>
<evidence type="ECO:0000256" key="3">
    <source>
        <dbReference type="ARBA" id="ARBA00022833"/>
    </source>
</evidence>
<dbReference type="Proteomes" id="UP001149165">
    <property type="component" value="Unassembled WGS sequence"/>
</dbReference>